<evidence type="ECO:0000313" key="2">
    <source>
        <dbReference type="EMBL" id="GAV51026.1"/>
    </source>
</evidence>
<name>A0A1Q3A5L7_ZYGRO</name>
<dbReference type="SUPFAM" id="SSF53927">
    <property type="entry name" value="Cytidine deaminase-like"/>
    <property type="match status" value="1"/>
</dbReference>
<evidence type="ECO:0000313" key="3">
    <source>
        <dbReference type="Proteomes" id="UP000187013"/>
    </source>
</evidence>
<dbReference type="GO" id="GO:0005777">
    <property type="term" value="C:peroxisome"/>
    <property type="evidence" value="ECO:0007669"/>
    <property type="project" value="EnsemblFungi"/>
</dbReference>
<dbReference type="OrthoDB" id="3180714at2759"/>
<dbReference type="eggNOG" id="KOG2771">
    <property type="taxonomic scope" value="Eukaryota"/>
</dbReference>
<dbReference type="Gene3D" id="3.40.140.10">
    <property type="entry name" value="Cytidine Deaminase, domain 2"/>
    <property type="match status" value="1"/>
</dbReference>
<dbReference type="GO" id="GO:0052718">
    <property type="term" value="C:tRNA-specific adenosine-34 deaminase complex"/>
    <property type="evidence" value="ECO:0007669"/>
    <property type="project" value="EnsemblFungi"/>
</dbReference>
<dbReference type="OMA" id="GLESHYQ"/>
<dbReference type="EMBL" id="BDGX01000030">
    <property type="protein sequence ID" value="GAV51026.1"/>
    <property type="molecule type" value="Genomic_DNA"/>
</dbReference>
<dbReference type="PROSITE" id="PS51747">
    <property type="entry name" value="CYT_DCMP_DEAMINASES_2"/>
    <property type="match status" value="1"/>
</dbReference>
<comment type="caution">
    <text evidence="2">The sequence shown here is derived from an EMBL/GenBank/DDBJ whole genome shotgun (WGS) entry which is preliminary data.</text>
</comment>
<evidence type="ECO:0000259" key="1">
    <source>
        <dbReference type="PROSITE" id="PS51747"/>
    </source>
</evidence>
<dbReference type="InterPro" id="IPR002125">
    <property type="entry name" value="CMP_dCMP_dom"/>
</dbReference>
<dbReference type="GO" id="GO:0002100">
    <property type="term" value="P:tRNA wobble adenosine to inosine editing"/>
    <property type="evidence" value="ECO:0007669"/>
    <property type="project" value="EnsemblFungi"/>
</dbReference>
<gene>
    <name evidence="2" type="ORF">ZYGR_0AD02090</name>
</gene>
<feature type="domain" description="CMP/dCMP-type deaminase" evidence="1">
    <location>
        <begin position="159"/>
        <end position="313"/>
    </location>
</feature>
<accession>A0A1Q3A5L7</accession>
<reference evidence="2 3" key="1">
    <citation type="submission" date="2016-08" db="EMBL/GenBank/DDBJ databases">
        <title>Draft genome sequence of allopolyploid Zygosaccharomyces rouxii.</title>
        <authorList>
            <person name="Watanabe J."/>
            <person name="Uehara K."/>
            <person name="Mogi Y."/>
            <person name="Tsukioka Y."/>
        </authorList>
    </citation>
    <scope>NUCLEOTIDE SEQUENCE [LARGE SCALE GENOMIC DNA]</scope>
    <source>
        <strain evidence="2 3">NBRC 110957</strain>
    </source>
</reference>
<sequence>MVKKNLNPLKIDYRRCIVEDRLLQIRNEKIIDVADPVRVWTIDIDAKDSKQIVDFIRRTTQPNDPVPLMHVKRIKKKNAEKKILCVLICSVEMAREKSEVASLLEQAVPNLKFSNLENTQCVPRQAAPTKELVVEWSNEYWPLTWYGNPNDQILNDYVFDMDFIKSLLALISSRSKEELQNGNKFPIVTAFVNPRDTKNPIISVDSRDHHDHTLLDHSIMSGIKSVAEREAERRYQVEKGDREDTGSVYLCFDFDVYTTHEPCSMCSMALIHSRVKRCIFLQPMIKTGCLKTESGNGYCMHNNRKLNSKYEVFQWIGNEYPIPTIDENICC</sequence>
<dbReference type="Proteomes" id="UP000187013">
    <property type="component" value="Unassembled WGS sequence"/>
</dbReference>
<organism evidence="2 3">
    <name type="scientific">Zygosaccharomyces rouxii</name>
    <dbReference type="NCBI Taxonomy" id="4956"/>
    <lineage>
        <taxon>Eukaryota</taxon>
        <taxon>Fungi</taxon>
        <taxon>Dikarya</taxon>
        <taxon>Ascomycota</taxon>
        <taxon>Saccharomycotina</taxon>
        <taxon>Saccharomycetes</taxon>
        <taxon>Saccharomycetales</taxon>
        <taxon>Saccharomycetaceae</taxon>
        <taxon>Zygosaccharomyces</taxon>
    </lineage>
</organism>
<proteinExistence type="predicted"/>
<dbReference type="InterPro" id="IPR016193">
    <property type="entry name" value="Cytidine_deaminase-like"/>
</dbReference>
<dbReference type="Pfam" id="PF00383">
    <property type="entry name" value="dCMP_cyt_deam_1"/>
    <property type="match status" value="1"/>
</dbReference>
<dbReference type="AlphaFoldDB" id="A0A1Q3A5L7"/>
<dbReference type="GO" id="GO:0008251">
    <property type="term" value="F:tRNA-specific adenosine deaminase activity"/>
    <property type="evidence" value="ECO:0007669"/>
    <property type="project" value="EnsemblFungi"/>
</dbReference>
<protein>
    <recommendedName>
        <fullName evidence="1">CMP/dCMP-type deaminase domain-containing protein</fullName>
    </recommendedName>
</protein>